<gene>
    <name evidence="2" type="ORF">BKA55DRAFT_689641</name>
</gene>
<dbReference type="OrthoDB" id="5026379at2759"/>
<comment type="caution">
    <text evidence="2">The sequence shown here is derived from an EMBL/GenBank/DDBJ whole genome shotgun (WGS) entry which is preliminary data.</text>
</comment>
<proteinExistence type="predicted"/>
<name>A0A9P9HC16_FUSRE</name>
<protein>
    <submittedName>
        <fullName evidence="2">Uncharacterized protein</fullName>
    </submittedName>
</protein>
<evidence type="ECO:0000313" key="3">
    <source>
        <dbReference type="Proteomes" id="UP000720189"/>
    </source>
</evidence>
<feature type="region of interest" description="Disordered" evidence="1">
    <location>
        <begin position="1"/>
        <end position="25"/>
    </location>
</feature>
<evidence type="ECO:0000256" key="1">
    <source>
        <dbReference type="SAM" id="MobiDB-lite"/>
    </source>
</evidence>
<accession>A0A9P9HC16</accession>
<dbReference type="GeneID" id="70229328"/>
<keyword evidence="3" id="KW-1185">Reference proteome</keyword>
<sequence>MPAKPKGVRRALAAKSGTTQTPHSPEVVMSNVETHLAKQETLEECNIPLEIATITTLLGQQQESIKENSELITTTSAEIFELEPVVDKIEEEF</sequence>
<reference evidence="2" key="1">
    <citation type="journal article" date="2021" name="Nat. Commun.">
        <title>Genetic determinants of endophytism in the Arabidopsis root mycobiome.</title>
        <authorList>
            <person name="Mesny F."/>
            <person name="Miyauchi S."/>
            <person name="Thiergart T."/>
            <person name="Pickel B."/>
            <person name="Atanasova L."/>
            <person name="Karlsson M."/>
            <person name="Huettel B."/>
            <person name="Barry K.W."/>
            <person name="Haridas S."/>
            <person name="Chen C."/>
            <person name="Bauer D."/>
            <person name="Andreopoulos W."/>
            <person name="Pangilinan J."/>
            <person name="LaButti K."/>
            <person name="Riley R."/>
            <person name="Lipzen A."/>
            <person name="Clum A."/>
            <person name="Drula E."/>
            <person name="Henrissat B."/>
            <person name="Kohler A."/>
            <person name="Grigoriev I.V."/>
            <person name="Martin F.M."/>
            <person name="Hacquard S."/>
        </authorList>
    </citation>
    <scope>NUCLEOTIDE SEQUENCE</scope>
    <source>
        <strain evidence="2">MPI-CAGE-AT-0023</strain>
    </source>
</reference>
<dbReference type="Proteomes" id="UP000720189">
    <property type="component" value="Unassembled WGS sequence"/>
</dbReference>
<dbReference type="AlphaFoldDB" id="A0A9P9HC16"/>
<organism evidence="2 3">
    <name type="scientific">Fusarium redolens</name>
    <dbReference type="NCBI Taxonomy" id="48865"/>
    <lineage>
        <taxon>Eukaryota</taxon>
        <taxon>Fungi</taxon>
        <taxon>Dikarya</taxon>
        <taxon>Ascomycota</taxon>
        <taxon>Pezizomycotina</taxon>
        <taxon>Sordariomycetes</taxon>
        <taxon>Hypocreomycetidae</taxon>
        <taxon>Hypocreales</taxon>
        <taxon>Nectriaceae</taxon>
        <taxon>Fusarium</taxon>
        <taxon>Fusarium redolens species complex</taxon>
    </lineage>
</organism>
<dbReference type="RefSeq" id="XP_046050385.1">
    <property type="nucleotide sequence ID" value="XM_046199374.1"/>
</dbReference>
<evidence type="ECO:0000313" key="2">
    <source>
        <dbReference type="EMBL" id="KAH7254138.1"/>
    </source>
</evidence>
<dbReference type="EMBL" id="JAGMUX010000007">
    <property type="protein sequence ID" value="KAH7254138.1"/>
    <property type="molecule type" value="Genomic_DNA"/>
</dbReference>